<keyword evidence="3" id="KW-1185">Reference proteome</keyword>
<feature type="compositionally biased region" description="Basic residues" evidence="1">
    <location>
        <begin position="44"/>
        <end position="69"/>
    </location>
</feature>
<evidence type="ECO:0000256" key="1">
    <source>
        <dbReference type="SAM" id="MobiDB-lite"/>
    </source>
</evidence>
<reference evidence="2" key="1">
    <citation type="journal article" date="2023" name="GigaByte">
        <title>Genome assembly of the bearded iris, Iris pallida Lam.</title>
        <authorList>
            <person name="Bruccoleri R.E."/>
            <person name="Oakeley E.J."/>
            <person name="Faust A.M.E."/>
            <person name="Altorfer M."/>
            <person name="Dessus-Babus S."/>
            <person name="Burckhardt D."/>
            <person name="Oertli M."/>
            <person name="Naumann U."/>
            <person name="Petersen F."/>
            <person name="Wong J."/>
        </authorList>
    </citation>
    <scope>NUCLEOTIDE SEQUENCE</scope>
    <source>
        <strain evidence="2">GSM-AAB239-AS_SAM_17_03QT</strain>
    </source>
</reference>
<sequence length="171" mass="18778">MPIFIATITIVSSFLCPSQPFHSINHTVYVILCPPITDTFQNHHRSRVRQQIGHKKITKPKSNHHRRSPSRSGQHLDRATEIGIRSLLLGSPPLRLLRAADLAVAATFPATAGTASLRAAHRSLVSRALAGGAIDSSITLRFPEHQRLHPTCAGVRQPRSSMSAPPPRRVF</sequence>
<evidence type="ECO:0000313" key="2">
    <source>
        <dbReference type="EMBL" id="KAJ6803760.1"/>
    </source>
</evidence>
<feature type="region of interest" description="Disordered" evidence="1">
    <location>
        <begin position="44"/>
        <end position="77"/>
    </location>
</feature>
<organism evidence="2 3">
    <name type="scientific">Iris pallida</name>
    <name type="common">Sweet iris</name>
    <dbReference type="NCBI Taxonomy" id="29817"/>
    <lineage>
        <taxon>Eukaryota</taxon>
        <taxon>Viridiplantae</taxon>
        <taxon>Streptophyta</taxon>
        <taxon>Embryophyta</taxon>
        <taxon>Tracheophyta</taxon>
        <taxon>Spermatophyta</taxon>
        <taxon>Magnoliopsida</taxon>
        <taxon>Liliopsida</taxon>
        <taxon>Asparagales</taxon>
        <taxon>Iridaceae</taxon>
        <taxon>Iridoideae</taxon>
        <taxon>Irideae</taxon>
        <taxon>Iris</taxon>
    </lineage>
</organism>
<dbReference type="AlphaFoldDB" id="A0AAX6EIA1"/>
<reference evidence="2" key="2">
    <citation type="submission" date="2023-04" db="EMBL/GenBank/DDBJ databases">
        <authorList>
            <person name="Bruccoleri R.E."/>
            <person name="Oakeley E.J."/>
            <person name="Faust A.-M."/>
            <person name="Dessus-Babus S."/>
            <person name="Altorfer M."/>
            <person name="Burckhardt D."/>
            <person name="Oertli M."/>
            <person name="Naumann U."/>
            <person name="Petersen F."/>
            <person name="Wong J."/>
        </authorList>
    </citation>
    <scope>NUCLEOTIDE SEQUENCE</scope>
    <source>
        <strain evidence="2">GSM-AAB239-AS_SAM_17_03QT</strain>
        <tissue evidence="2">Leaf</tissue>
    </source>
</reference>
<gene>
    <name evidence="2" type="ORF">M6B38_189930</name>
</gene>
<proteinExistence type="predicted"/>
<name>A0AAX6EIA1_IRIPA</name>
<dbReference type="EMBL" id="JANAVB010036418">
    <property type="protein sequence ID" value="KAJ6803760.1"/>
    <property type="molecule type" value="Genomic_DNA"/>
</dbReference>
<evidence type="ECO:0000313" key="3">
    <source>
        <dbReference type="Proteomes" id="UP001140949"/>
    </source>
</evidence>
<comment type="caution">
    <text evidence="2">The sequence shown here is derived from an EMBL/GenBank/DDBJ whole genome shotgun (WGS) entry which is preliminary data.</text>
</comment>
<protein>
    <submittedName>
        <fullName evidence="2">Extensin</fullName>
    </submittedName>
</protein>
<accession>A0AAX6EIA1</accession>
<dbReference type="Proteomes" id="UP001140949">
    <property type="component" value="Unassembled WGS sequence"/>
</dbReference>